<proteinExistence type="predicted"/>
<organism evidence="1 2">
    <name type="scientific">Toxoplasma gondii (strain ATCC 50861 / VEG)</name>
    <dbReference type="NCBI Taxonomy" id="432359"/>
    <lineage>
        <taxon>Eukaryota</taxon>
        <taxon>Sar</taxon>
        <taxon>Alveolata</taxon>
        <taxon>Apicomplexa</taxon>
        <taxon>Conoidasida</taxon>
        <taxon>Coccidia</taxon>
        <taxon>Eucoccidiorida</taxon>
        <taxon>Eimeriorina</taxon>
        <taxon>Sarcocystidae</taxon>
        <taxon>Toxoplasma</taxon>
    </lineage>
</organism>
<evidence type="ECO:0000313" key="2">
    <source>
        <dbReference type="Proteomes" id="UP000002226"/>
    </source>
</evidence>
<gene>
    <name evidence="1" type="ORF">TGVEG_264240</name>
</gene>
<sequence>MVVRVSHSGGSKHMDVDAQGLGRGCGFVPGSHVQLHLRHYCCACGNVCALLVSAGHCRLTRTHRPPCCWTCAAGSVCFSFGRHTHLKENSDGKARSSSA</sequence>
<comment type="caution">
    <text evidence="1">The sequence shown here is derived from an EMBL/GenBank/DDBJ whole genome shotgun (WGS) entry which is preliminary data.</text>
</comment>
<keyword evidence="2" id="KW-1185">Reference proteome</keyword>
<protein>
    <submittedName>
        <fullName evidence="1">Uncharacterized protein</fullName>
    </submittedName>
</protein>
<evidence type="ECO:0000313" key="1">
    <source>
        <dbReference type="EMBL" id="ESS31763.1"/>
    </source>
</evidence>
<dbReference type="EMBL" id="AAYL02000157">
    <property type="protein sequence ID" value="ESS31763.1"/>
    <property type="molecule type" value="Genomic_DNA"/>
</dbReference>
<accession>A0A125YWJ6</accession>
<feature type="non-terminal residue" evidence="1">
    <location>
        <position position="99"/>
    </location>
</feature>
<dbReference type="AlphaFoldDB" id="A0A125YWJ6"/>
<reference evidence="1" key="1">
    <citation type="submission" date="2007-03" db="EMBL/GenBank/DDBJ databases">
        <authorList>
            <person name="Paulsen I."/>
        </authorList>
    </citation>
    <scope>NUCLEOTIDE SEQUENCE</scope>
    <source>
        <strain evidence="1">VEG</strain>
    </source>
</reference>
<dbReference type="Proteomes" id="UP000002226">
    <property type="component" value="Unassembled WGS sequence"/>
</dbReference>
<name>A0A125YWJ6_TOXGV</name>
<dbReference type="VEuPathDB" id="ToxoDB:TGVEG_264240"/>